<dbReference type="GeneID" id="93566999"/>
<dbReference type="GO" id="GO:0009055">
    <property type="term" value="F:electron transfer activity"/>
    <property type="evidence" value="ECO:0007669"/>
    <property type="project" value="InterPro"/>
</dbReference>
<keyword evidence="3" id="KW-1003">Cell membrane</keyword>
<evidence type="ECO:0000256" key="13">
    <source>
        <dbReference type="SAM" id="Phobius"/>
    </source>
</evidence>
<feature type="domain" description="Cytochrome c" evidence="14">
    <location>
        <begin position="48"/>
        <end position="151"/>
    </location>
</feature>
<feature type="domain" description="Cytochrome c" evidence="14">
    <location>
        <begin position="193"/>
        <end position="301"/>
    </location>
</feature>
<dbReference type="Gene3D" id="1.10.760.10">
    <property type="entry name" value="Cytochrome c-like domain"/>
    <property type="match status" value="3"/>
</dbReference>
<protein>
    <submittedName>
        <fullName evidence="15">Alcohol dehydrogenase</fullName>
    </submittedName>
</protein>
<feature type="binding site" description="covalent" evidence="11">
    <location>
        <position position="328"/>
    </location>
    <ligand>
        <name>heme c</name>
        <dbReference type="ChEBI" id="CHEBI:61717"/>
        <label>3</label>
    </ligand>
</feature>
<comment type="cofactor">
    <cofactor evidence="11">
        <name>heme c</name>
        <dbReference type="ChEBI" id="CHEBI:61717"/>
    </cofactor>
    <text evidence="11">Binds 3 heme c groups covalently per subunit.</text>
</comment>
<dbReference type="PROSITE" id="PS51007">
    <property type="entry name" value="CYTC"/>
    <property type="match status" value="3"/>
</dbReference>
<dbReference type="PRINTS" id="PR00605">
    <property type="entry name" value="CYTCHROMECIC"/>
</dbReference>
<evidence type="ECO:0000259" key="14">
    <source>
        <dbReference type="PROSITE" id="PS51007"/>
    </source>
</evidence>
<evidence type="ECO:0000256" key="8">
    <source>
        <dbReference type="ARBA" id="ARBA00022982"/>
    </source>
</evidence>
<feature type="binding site" description="covalent" evidence="11">
    <location>
        <position position="208"/>
    </location>
    <ligand>
        <name>heme c</name>
        <dbReference type="ChEBI" id="CHEBI:61717"/>
        <label>2</label>
    </ligand>
</feature>
<dbReference type="AlphaFoldDB" id="A0A1X0WKX0"/>
<dbReference type="InterPro" id="IPR009056">
    <property type="entry name" value="Cyt_c-like_dom"/>
</dbReference>
<feature type="binding site" description="axial binding residue" evidence="12">
    <location>
        <position position="332"/>
    </location>
    <ligand>
        <name>heme c</name>
        <dbReference type="ChEBI" id="CHEBI:61717"/>
        <label>3</label>
    </ligand>
    <ligandPart>
        <name>Fe</name>
        <dbReference type="ChEBI" id="CHEBI:18248"/>
    </ligandPart>
</feature>
<dbReference type="GO" id="GO:0005506">
    <property type="term" value="F:iron ion binding"/>
    <property type="evidence" value="ECO:0007669"/>
    <property type="project" value="InterPro"/>
</dbReference>
<dbReference type="Proteomes" id="UP000192536">
    <property type="component" value="Unassembled WGS sequence"/>
</dbReference>
<keyword evidence="13" id="KW-0812">Transmembrane</keyword>
<dbReference type="InterPro" id="IPR036909">
    <property type="entry name" value="Cyt_c-like_dom_sf"/>
</dbReference>
<keyword evidence="13" id="KW-1133">Transmembrane helix</keyword>
<feature type="transmembrane region" description="Helical" evidence="13">
    <location>
        <begin position="7"/>
        <end position="27"/>
    </location>
</feature>
<dbReference type="InterPro" id="IPR008168">
    <property type="entry name" value="Cyt_C_IC"/>
</dbReference>
<dbReference type="RefSeq" id="WP_084911554.1">
    <property type="nucleotide sequence ID" value="NZ_CP049603.1"/>
</dbReference>
<accession>A0A1X0WKX0</accession>
<keyword evidence="7" id="KW-0677">Repeat</keyword>
<dbReference type="STRING" id="1646377.BS640_00430"/>
<organism evidence="15 16">
    <name type="scientific">Rouxiella badensis</name>
    <dbReference type="NCBI Taxonomy" id="1646377"/>
    <lineage>
        <taxon>Bacteria</taxon>
        <taxon>Pseudomonadati</taxon>
        <taxon>Pseudomonadota</taxon>
        <taxon>Gammaproteobacteria</taxon>
        <taxon>Enterobacterales</taxon>
        <taxon>Yersiniaceae</taxon>
        <taxon>Rouxiella</taxon>
    </lineage>
</organism>
<keyword evidence="6" id="KW-0732">Signal</keyword>
<evidence type="ECO:0000256" key="4">
    <source>
        <dbReference type="ARBA" id="ARBA00022617"/>
    </source>
</evidence>
<evidence type="ECO:0000256" key="7">
    <source>
        <dbReference type="ARBA" id="ARBA00022737"/>
    </source>
</evidence>
<evidence type="ECO:0000256" key="5">
    <source>
        <dbReference type="ARBA" id="ARBA00022723"/>
    </source>
</evidence>
<feature type="binding site" description="axial binding residue" evidence="12">
    <location>
        <position position="212"/>
    </location>
    <ligand>
        <name>heme c</name>
        <dbReference type="ChEBI" id="CHEBI:61717"/>
        <label>2</label>
    </ligand>
    <ligandPart>
        <name>Fe</name>
        <dbReference type="ChEBI" id="CHEBI:18248"/>
    </ligandPart>
</feature>
<dbReference type="Pfam" id="PF00034">
    <property type="entry name" value="Cytochrom_C"/>
    <property type="match status" value="2"/>
</dbReference>
<dbReference type="GO" id="GO:0005886">
    <property type="term" value="C:plasma membrane"/>
    <property type="evidence" value="ECO:0007669"/>
    <property type="project" value="UniProtKB-SubCell"/>
</dbReference>
<feature type="binding site" description="covalent" evidence="11">
    <location>
        <position position="331"/>
    </location>
    <ligand>
        <name>heme c</name>
        <dbReference type="ChEBI" id="CHEBI:61717"/>
        <label>3</label>
    </ligand>
</feature>
<feature type="binding site" description="covalent" evidence="11">
    <location>
        <position position="62"/>
    </location>
    <ligand>
        <name>heme c</name>
        <dbReference type="ChEBI" id="CHEBI:61717"/>
        <label>1</label>
    </ligand>
</feature>
<comment type="subcellular location">
    <subcellularLocation>
        <location evidence="1">Cell membrane</location>
    </subcellularLocation>
</comment>
<evidence type="ECO:0000313" key="16">
    <source>
        <dbReference type="Proteomes" id="UP000192536"/>
    </source>
</evidence>
<dbReference type="GO" id="GO:0020037">
    <property type="term" value="F:heme binding"/>
    <property type="evidence" value="ECO:0007669"/>
    <property type="project" value="InterPro"/>
</dbReference>
<evidence type="ECO:0000256" key="6">
    <source>
        <dbReference type="ARBA" id="ARBA00022729"/>
    </source>
</evidence>
<dbReference type="InterPro" id="IPR051459">
    <property type="entry name" value="Cytochrome_c-type_DH"/>
</dbReference>
<evidence type="ECO:0000256" key="10">
    <source>
        <dbReference type="ARBA" id="ARBA00023136"/>
    </source>
</evidence>
<dbReference type="PIRSF" id="PIRSF000018">
    <property type="entry name" value="Mb_ADH_cyt_c"/>
    <property type="match status" value="1"/>
</dbReference>
<keyword evidence="16" id="KW-1185">Reference proteome</keyword>
<feature type="binding site" description="axial binding residue" evidence="12">
    <location>
        <position position="66"/>
    </location>
    <ligand>
        <name>heme c</name>
        <dbReference type="ChEBI" id="CHEBI:61717"/>
        <label>1</label>
    </ligand>
    <ligandPart>
        <name>Fe</name>
        <dbReference type="ChEBI" id="CHEBI:18248"/>
    </ligandPart>
</feature>
<feature type="binding site" description="covalent" evidence="11">
    <location>
        <position position="211"/>
    </location>
    <ligand>
        <name>heme c</name>
        <dbReference type="ChEBI" id="CHEBI:61717"/>
        <label>2</label>
    </ligand>
</feature>
<keyword evidence="4 11" id="KW-0349">Heme</keyword>
<evidence type="ECO:0000313" key="15">
    <source>
        <dbReference type="EMBL" id="ORJ27422.1"/>
    </source>
</evidence>
<dbReference type="GO" id="GO:0016614">
    <property type="term" value="F:oxidoreductase activity, acting on CH-OH group of donors"/>
    <property type="evidence" value="ECO:0007669"/>
    <property type="project" value="InterPro"/>
</dbReference>
<reference evidence="15 16" key="1">
    <citation type="journal article" date="2017" name="Int. J. Syst. Evol. Microbiol.">
        <title>Rouxiella badensis sp. nov. and Rouxiella silvae sp. nov. isolated from peat bog soil in Germany and emendation of the genus description.</title>
        <authorList>
            <person name="Le Fleche-Mateos A."/>
            <person name="Kugler J.H."/>
            <person name="Hansen S.H."/>
            <person name="Syldatk C."/>
            <person name="Hausmann R."/>
            <person name="Lomprez F."/>
            <person name="Vandenbogaert M."/>
            <person name="Manuguerra J.C."/>
            <person name="Grimont P.A."/>
        </authorList>
    </citation>
    <scope>NUCLEOTIDE SEQUENCE [LARGE SCALE GENOMIC DNA]</scope>
    <source>
        <strain evidence="15 16">DSM 100043</strain>
    </source>
</reference>
<dbReference type="PANTHER" id="PTHR35008">
    <property type="entry name" value="BLL4482 PROTEIN-RELATED"/>
    <property type="match status" value="1"/>
</dbReference>
<keyword evidence="5 12" id="KW-0479">Metal-binding</keyword>
<gene>
    <name evidence="15" type="ORF">BS640_00430</name>
</gene>
<keyword evidence="9 12" id="KW-0408">Iron</keyword>
<dbReference type="PANTHER" id="PTHR35008:SF8">
    <property type="entry name" value="ALCOHOL DEHYDROGENASE CYTOCHROME C SUBUNIT"/>
    <property type="match status" value="1"/>
</dbReference>
<evidence type="ECO:0000256" key="12">
    <source>
        <dbReference type="PIRSR" id="PIRSR000018-51"/>
    </source>
</evidence>
<keyword evidence="10 13" id="KW-0472">Membrane</keyword>
<keyword evidence="8" id="KW-0249">Electron transport</keyword>
<dbReference type="EMBL" id="MRWE01000001">
    <property type="protein sequence ID" value="ORJ27422.1"/>
    <property type="molecule type" value="Genomic_DNA"/>
</dbReference>
<evidence type="ECO:0000256" key="11">
    <source>
        <dbReference type="PIRSR" id="PIRSR000018-50"/>
    </source>
</evidence>
<evidence type="ECO:0000256" key="1">
    <source>
        <dbReference type="ARBA" id="ARBA00004236"/>
    </source>
</evidence>
<proteinExistence type="predicted"/>
<feature type="domain" description="Cytochrome c" evidence="14">
    <location>
        <begin position="315"/>
        <end position="405"/>
    </location>
</feature>
<evidence type="ECO:0000256" key="9">
    <source>
        <dbReference type="ARBA" id="ARBA00023004"/>
    </source>
</evidence>
<feature type="binding site" description="covalent" evidence="11">
    <location>
        <position position="65"/>
    </location>
    <ligand>
        <name>heme c</name>
        <dbReference type="ChEBI" id="CHEBI:61717"/>
        <label>1</label>
    </ligand>
</feature>
<evidence type="ECO:0000256" key="2">
    <source>
        <dbReference type="ARBA" id="ARBA00022448"/>
    </source>
</evidence>
<name>A0A1X0WKX0_9GAMM</name>
<comment type="caution">
    <text evidence="15">The sequence shown here is derived from an EMBL/GenBank/DDBJ whole genome shotgun (WGS) entry which is preliminary data.</text>
</comment>
<sequence length="436" mass="46478">MGVKKTIASVVGVVAVVGLGFVGYKTWHNSHQTYTFQAPASTGMTGKTAIERGQYLAQAGDCVACHTAPGGKPFAGGLGLATPFGTIYATNITPDKDTGIGGWTDQQFMDAVRNGKGIHGENLYPAMPYNVYAKVSDQDLKDLKAYLDSVPAVHYDGPKTNLPFPYNIRLMMFGWNLLFLDTAPFKADPKQSDEWNRGAYLVEGLGHCTSCHTPKNLLGADDFGVHLQGAQLEGWLAPEITGNKRQGVGAWSNEELVDYLKTGANDKTVAAGPMAEAVHNSLQHMNKQDLTAMAVYLKSLPGSKDETQTLVNSQDVMARGKDIYLSNCAACHQSNGEGVRSMVPALKGNNALQASEPTNVLHVLMVGAQGAATDSNPTSAAMPEFGWKLTDQQMADVSTYVRNSWGNSAPEVTADQAAAARKLLSGDAALHNPATK</sequence>
<evidence type="ECO:0000256" key="3">
    <source>
        <dbReference type="ARBA" id="ARBA00022475"/>
    </source>
</evidence>
<keyword evidence="2" id="KW-0813">Transport</keyword>
<dbReference type="SUPFAM" id="SSF46626">
    <property type="entry name" value="Cytochrome c"/>
    <property type="match status" value="3"/>
</dbReference>
<dbReference type="InterPro" id="IPR014353">
    <property type="entry name" value="Membr-bd_ADH_cyt_c"/>
</dbReference>